<sequence>MEIDIEIDDLKTFAGVAFILDQDKLLNSFIEIRQCWRLNKGLIPYDKYHSWRESYHDFPLSSHAASILYEAKDNLGDDPSKEREIAYLDPVEFEAEQLLKRLGISPSLYDLILRALVCGEVRNEDLNESEISKKNFKYGDWLYTVSNIYLPLESAYKGDTKQEIKRDREWYWLRKSGAKLLQIATGTPYRGAIDPRAFVDNVKKQIKRYKAFLNSGGHLASP</sequence>
<proteinExistence type="predicted"/>
<evidence type="ECO:0000313" key="1">
    <source>
        <dbReference type="EMBL" id="OGM65243.1"/>
    </source>
</evidence>
<reference evidence="1 2" key="1">
    <citation type="journal article" date="2016" name="Nat. Commun.">
        <title>Thousands of microbial genomes shed light on interconnected biogeochemical processes in an aquifer system.</title>
        <authorList>
            <person name="Anantharaman K."/>
            <person name="Brown C.T."/>
            <person name="Hug L.A."/>
            <person name="Sharon I."/>
            <person name="Castelle C.J."/>
            <person name="Probst A.J."/>
            <person name="Thomas B.C."/>
            <person name="Singh A."/>
            <person name="Wilkins M.J."/>
            <person name="Karaoz U."/>
            <person name="Brodie E.L."/>
            <person name="Williams K.H."/>
            <person name="Hubbard S.S."/>
            <person name="Banfield J.F."/>
        </authorList>
    </citation>
    <scope>NUCLEOTIDE SEQUENCE [LARGE SCALE GENOMIC DNA]</scope>
</reference>
<gene>
    <name evidence="1" type="ORF">A2893_00610</name>
</gene>
<accession>A0A1F8BMH0</accession>
<organism evidence="1 2">
    <name type="scientific">Candidatus Woesebacteria bacterium RIFCSPLOWO2_01_FULL_39_25</name>
    <dbReference type="NCBI Taxonomy" id="1802521"/>
    <lineage>
        <taxon>Bacteria</taxon>
        <taxon>Candidatus Woeseibacteriota</taxon>
    </lineage>
</organism>
<comment type="caution">
    <text evidence="1">The sequence shown here is derived from an EMBL/GenBank/DDBJ whole genome shotgun (WGS) entry which is preliminary data.</text>
</comment>
<evidence type="ECO:0000313" key="2">
    <source>
        <dbReference type="Proteomes" id="UP000176725"/>
    </source>
</evidence>
<dbReference type="EMBL" id="MGHH01000006">
    <property type="protein sequence ID" value="OGM65243.1"/>
    <property type="molecule type" value="Genomic_DNA"/>
</dbReference>
<name>A0A1F8BMH0_9BACT</name>
<protein>
    <submittedName>
        <fullName evidence="1">Uncharacterized protein</fullName>
    </submittedName>
</protein>
<dbReference type="AlphaFoldDB" id="A0A1F8BMH0"/>
<dbReference type="Proteomes" id="UP000176725">
    <property type="component" value="Unassembled WGS sequence"/>
</dbReference>
<dbReference type="STRING" id="1802521.A2893_00610"/>